<reference evidence="2 3" key="1">
    <citation type="submission" date="2020-07" db="EMBL/GenBank/DDBJ databases">
        <title>Sequencing the genomes of 1000 actinobacteria strains.</title>
        <authorList>
            <person name="Klenk H.-P."/>
        </authorList>
    </citation>
    <scope>NUCLEOTIDE SEQUENCE [LARGE SCALE GENOMIC DNA]</scope>
    <source>
        <strain evidence="2 3">DSM 103833</strain>
    </source>
</reference>
<feature type="transmembrane region" description="Helical" evidence="1">
    <location>
        <begin position="6"/>
        <end position="27"/>
    </location>
</feature>
<keyword evidence="1" id="KW-1133">Transmembrane helix</keyword>
<keyword evidence="1" id="KW-0812">Transmembrane</keyword>
<keyword evidence="1" id="KW-0472">Membrane</keyword>
<organism evidence="2 3">
    <name type="scientific">Nocardioides thalensis</name>
    <dbReference type="NCBI Taxonomy" id="1914755"/>
    <lineage>
        <taxon>Bacteria</taxon>
        <taxon>Bacillati</taxon>
        <taxon>Actinomycetota</taxon>
        <taxon>Actinomycetes</taxon>
        <taxon>Propionibacteriales</taxon>
        <taxon>Nocardioidaceae</taxon>
        <taxon>Nocardioides</taxon>
    </lineage>
</organism>
<evidence type="ECO:0008006" key="4">
    <source>
        <dbReference type="Google" id="ProtNLM"/>
    </source>
</evidence>
<accession>A0A853C7E3</accession>
<dbReference type="RefSeq" id="WP_179668939.1">
    <property type="nucleotide sequence ID" value="NZ_JACCFP010000001.1"/>
</dbReference>
<dbReference type="AlphaFoldDB" id="A0A853C7E3"/>
<feature type="transmembrane region" description="Helical" evidence="1">
    <location>
        <begin position="70"/>
        <end position="88"/>
    </location>
</feature>
<proteinExistence type="predicted"/>
<name>A0A853C7E3_9ACTN</name>
<dbReference type="EMBL" id="JACCFP010000001">
    <property type="protein sequence ID" value="NYJ02592.1"/>
    <property type="molecule type" value="Genomic_DNA"/>
</dbReference>
<evidence type="ECO:0000256" key="1">
    <source>
        <dbReference type="SAM" id="Phobius"/>
    </source>
</evidence>
<evidence type="ECO:0000313" key="2">
    <source>
        <dbReference type="EMBL" id="NYJ02592.1"/>
    </source>
</evidence>
<keyword evidence="3" id="KW-1185">Reference proteome</keyword>
<comment type="caution">
    <text evidence="2">The sequence shown here is derived from an EMBL/GenBank/DDBJ whole genome shotgun (WGS) entry which is preliminary data.</text>
</comment>
<protein>
    <recommendedName>
        <fullName evidence="4">Integral membrane protein</fullName>
    </recommendedName>
</protein>
<gene>
    <name evidence="2" type="ORF">HNR19_003290</name>
</gene>
<evidence type="ECO:0000313" key="3">
    <source>
        <dbReference type="Proteomes" id="UP000530424"/>
    </source>
</evidence>
<sequence length="120" mass="12390">MDTLRLILLILHILGFAALIGGLLAQAGAGRDEKVVNGAMRDGVGTAFLAGIGLVGVLEAGDGDVNHAKIGVKFAIGLVLLVLVMANTRKERIPFGLWVGLLVLAVAEVCIAVAWSPVHS</sequence>
<dbReference type="Proteomes" id="UP000530424">
    <property type="component" value="Unassembled WGS sequence"/>
</dbReference>
<feature type="transmembrane region" description="Helical" evidence="1">
    <location>
        <begin position="95"/>
        <end position="115"/>
    </location>
</feature>